<dbReference type="Pfam" id="PF13489">
    <property type="entry name" value="Methyltransf_23"/>
    <property type="match status" value="1"/>
</dbReference>
<comment type="caution">
    <text evidence="3">The sequence shown here is derived from an EMBL/GenBank/DDBJ whole genome shotgun (WGS) entry which is preliminary data.</text>
</comment>
<dbReference type="Gene3D" id="3.50.50.60">
    <property type="entry name" value="FAD/NAD(P)-binding domain"/>
    <property type="match status" value="1"/>
</dbReference>
<dbReference type="AlphaFoldDB" id="A0AAN8IG08"/>
<dbReference type="GO" id="GO:0010420">
    <property type="term" value="F:polyprenyldihydroxybenzoate methyltransferase activity"/>
    <property type="evidence" value="ECO:0007669"/>
    <property type="project" value="InterPro"/>
</dbReference>
<organism evidence="3 4">
    <name type="scientific">Trichostrongylus colubriformis</name>
    <name type="common">Black scour worm</name>
    <dbReference type="NCBI Taxonomy" id="6319"/>
    <lineage>
        <taxon>Eukaryota</taxon>
        <taxon>Metazoa</taxon>
        <taxon>Ecdysozoa</taxon>
        <taxon>Nematoda</taxon>
        <taxon>Chromadorea</taxon>
        <taxon>Rhabditida</taxon>
        <taxon>Rhabditina</taxon>
        <taxon>Rhabditomorpha</taxon>
        <taxon>Strongyloidea</taxon>
        <taxon>Trichostrongylidae</taxon>
        <taxon>Trichostrongylus</taxon>
    </lineage>
</organism>
<dbReference type="InterPro" id="IPR010233">
    <property type="entry name" value="UbiG_MeTrfase"/>
</dbReference>
<dbReference type="Proteomes" id="UP001331761">
    <property type="component" value="Unassembled WGS sequence"/>
</dbReference>
<dbReference type="Gene3D" id="3.30.519.10">
    <property type="entry name" value="Guanine Nucleotide Dissociation Inhibitor, domain 2"/>
    <property type="match status" value="1"/>
</dbReference>
<dbReference type="PANTHER" id="PTHR11787">
    <property type="entry name" value="RAB GDP-DISSOCIATION INHIBITOR"/>
    <property type="match status" value="1"/>
</dbReference>
<dbReference type="SUPFAM" id="SSF51905">
    <property type="entry name" value="FAD/NAD(P)-binding domain"/>
    <property type="match status" value="2"/>
</dbReference>
<dbReference type="Pfam" id="PF00996">
    <property type="entry name" value="GDI"/>
    <property type="match status" value="2"/>
</dbReference>
<dbReference type="FunFam" id="3.50.50.60:FF:000158">
    <property type="entry name" value="Rab GDP dissociation inhibitor"/>
    <property type="match status" value="1"/>
</dbReference>
<dbReference type="EMBL" id="WIXE01021285">
    <property type="protein sequence ID" value="KAK5968523.1"/>
    <property type="molecule type" value="Genomic_DNA"/>
</dbReference>
<proteinExistence type="inferred from homology"/>
<dbReference type="GO" id="GO:0061542">
    <property type="term" value="F:3-demethylubiquinol 3-O-methyltransferase activity"/>
    <property type="evidence" value="ECO:0007669"/>
    <property type="project" value="InterPro"/>
</dbReference>
<accession>A0AAN8IG08</accession>
<dbReference type="Gene3D" id="1.20.5.110">
    <property type="match status" value="1"/>
</dbReference>
<dbReference type="GO" id="GO:0016192">
    <property type="term" value="P:vesicle-mediated transport"/>
    <property type="evidence" value="ECO:0007669"/>
    <property type="project" value="TreeGrafter"/>
</dbReference>
<evidence type="ECO:0000313" key="4">
    <source>
        <dbReference type="Proteomes" id="UP001331761"/>
    </source>
</evidence>
<dbReference type="Gene3D" id="3.40.50.150">
    <property type="entry name" value="Vaccinia Virus protein VP39"/>
    <property type="match status" value="2"/>
</dbReference>
<dbReference type="GO" id="GO:0005096">
    <property type="term" value="F:GTPase activator activity"/>
    <property type="evidence" value="ECO:0007669"/>
    <property type="project" value="UniProtKB-KW"/>
</dbReference>
<dbReference type="GO" id="GO:0007264">
    <property type="term" value="P:small GTPase-mediated signal transduction"/>
    <property type="evidence" value="ECO:0007669"/>
    <property type="project" value="InterPro"/>
</dbReference>
<keyword evidence="4" id="KW-1185">Reference proteome</keyword>
<dbReference type="GO" id="GO:0005093">
    <property type="term" value="F:Rab GDP-dissociation inhibitor activity"/>
    <property type="evidence" value="ECO:0007669"/>
    <property type="project" value="TreeGrafter"/>
</dbReference>
<dbReference type="CDD" id="cd02440">
    <property type="entry name" value="AdoMet_MTases"/>
    <property type="match status" value="1"/>
</dbReference>
<dbReference type="PRINTS" id="PR00891">
    <property type="entry name" value="RABGDIREP"/>
</dbReference>
<reference evidence="3 4" key="1">
    <citation type="submission" date="2019-10" db="EMBL/GenBank/DDBJ databases">
        <title>Assembly and Annotation for the nematode Trichostrongylus colubriformis.</title>
        <authorList>
            <person name="Martin J."/>
        </authorList>
    </citation>
    <scope>NUCLEOTIDE SEQUENCE [LARGE SCALE GENOMIC DNA]</scope>
    <source>
        <strain evidence="3">G859</strain>
        <tissue evidence="3">Whole worm</tissue>
    </source>
</reference>
<evidence type="ECO:0000256" key="2">
    <source>
        <dbReference type="ARBA" id="ARBA00022468"/>
    </source>
</evidence>
<dbReference type="PANTHER" id="PTHR11787:SF8">
    <property type="entry name" value="RAB GDP DISSOCIATION INHIBITOR"/>
    <property type="match status" value="1"/>
</dbReference>
<dbReference type="GO" id="GO:0005737">
    <property type="term" value="C:cytoplasm"/>
    <property type="evidence" value="ECO:0007669"/>
    <property type="project" value="TreeGrafter"/>
</dbReference>
<dbReference type="InterPro" id="IPR029063">
    <property type="entry name" value="SAM-dependent_MTases_sf"/>
</dbReference>
<comment type="similarity">
    <text evidence="1">Belongs to the Rab GDI family.</text>
</comment>
<evidence type="ECO:0000256" key="1">
    <source>
        <dbReference type="ARBA" id="ARBA00005593"/>
    </source>
</evidence>
<dbReference type="FunFam" id="1.10.405.10:FF:000001">
    <property type="entry name" value="Rab GDP dissociation inhibitor"/>
    <property type="match status" value="1"/>
</dbReference>
<keyword evidence="2" id="KW-0343">GTPase activation</keyword>
<dbReference type="InterPro" id="IPR036188">
    <property type="entry name" value="FAD/NAD-bd_sf"/>
</dbReference>
<name>A0AAN8IG08_TRICO</name>
<dbReference type="Gene3D" id="1.10.405.10">
    <property type="entry name" value="Guanine Nucleotide Dissociation Inhibitor, domain 1"/>
    <property type="match status" value="1"/>
</dbReference>
<dbReference type="InterPro" id="IPR018203">
    <property type="entry name" value="GDP_dissociation_inhibitor"/>
</dbReference>
<protein>
    <recommendedName>
        <fullName evidence="5">Rab GDP dissociation inhibitor</fullName>
    </recommendedName>
</protein>
<dbReference type="NCBIfam" id="TIGR01983">
    <property type="entry name" value="UbiG"/>
    <property type="match status" value="1"/>
</dbReference>
<gene>
    <name evidence="3" type="ORF">GCK32_001091</name>
</gene>
<evidence type="ECO:0000313" key="3">
    <source>
        <dbReference type="EMBL" id="KAK5968523.1"/>
    </source>
</evidence>
<evidence type="ECO:0008006" key="5">
    <source>
        <dbReference type="Google" id="ProtNLM"/>
    </source>
</evidence>
<sequence>MSVQRQLREDWDNREYEQIIADNVKNIANFLSSFELSCRSKLASLSDKLNLLEKKVEFLEARVAPVQSVSKDQARRAVLQVYKDLQRITPTFWWDFGMQDMPLGVFRSVLKQQFIKNAHIDDIRIIDRLVYETRQASEYEKLWFGQFDAFLFPCWYALMHWDFSIWSLSSTLSTTQTTCATTFSEKTFKQSRKTSCQSSSMDKNEIAVFPLMSLRLYQRLLGRCEVAALRCDSRSQASSASVDNDEVRTFSQLSSEWHDESGPFKALHSLNVLRVPWILRNVKEKKGSVVDIGCGGGILSVPLARAGLKVTGLDATEDAVEFDAVVASEIVEHVANLDSFIEGCVRLAKPGAPLLFTTINKTLASRVLAVWLAENVMKIVPQGVHQWEKFVEPSHLSSILERNGCSLRAVSGYSYNPATNVWYWTPSTSVNYALLAPTMDEEYDAIVLGTGLKECIISGMLSVSGKKVLHIDRNNYYGGESASLTPLEQLYEKFMGSYVYKGGKVYKVPADEMEALATSLMGMFEKRRFKKFLCWVQSFDKVNKDTWQGLDPDVHTMQQVYEKFGLDDNTADFTGHALALYRDDDYKQQPFGPTIEKIRLYSDSLARYGKSPYLYPLYGLGELPQGFARLSAIYGGTYMLDKPVDGLIIEGGKVVGVKCGEETVRGKQVYCDPSYAMDKVKKVGQVVRAICLLNHPIPGTNDAQSCQIIIPQKQVGRHFDIYISCCSNTNMVTPKGWFVAMVSTTVETNNPEAEILPGLQLLGTITEKFISVSDVFEPTDLGHESQIFISRSYDPTTHFETTCKDVLDIFQRGTTQEFDFSKITHLSLEDNE</sequence>
<dbReference type="SUPFAM" id="SSF53335">
    <property type="entry name" value="S-adenosyl-L-methionine-dependent methyltransferases"/>
    <property type="match status" value="1"/>
</dbReference>